<evidence type="ECO:0008006" key="3">
    <source>
        <dbReference type="Google" id="ProtNLM"/>
    </source>
</evidence>
<proteinExistence type="predicted"/>
<sequence>MREPFINPLARRGSSIVDSARALKSLTRGILALADDVVVSVSELACHVPGCPPRETVILVMQGVETLQISIHKPMADVTEDDLLEAFAGASGRFETDTM</sequence>
<dbReference type="Proteomes" id="UP000182661">
    <property type="component" value="Unassembled WGS sequence"/>
</dbReference>
<organism evidence="1 2">
    <name type="scientific">Pararhizobium antarcticum</name>
    <dbReference type="NCBI Taxonomy" id="1798805"/>
    <lineage>
        <taxon>Bacteria</taxon>
        <taxon>Pseudomonadati</taxon>
        <taxon>Pseudomonadota</taxon>
        <taxon>Alphaproteobacteria</taxon>
        <taxon>Hyphomicrobiales</taxon>
        <taxon>Rhizobiaceae</taxon>
        <taxon>Rhizobium/Agrobacterium group</taxon>
        <taxon>Pararhizobium</taxon>
    </lineage>
</organism>
<accession>A0A657LKM2</accession>
<evidence type="ECO:0000313" key="1">
    <source>
        <dbReference type="EMBL" id="OJF90201.1"/>
    </source>
</evidence>
<dbReference type="OrthoDB" id="7067390at2"/>
<dbReference type="AlphaFoldDB" id="A0A657LKM2"/>
<name>A0A657LKM2_9HYPH</name>
<protein>
    <recommendedName>
        <fullName evidence="3">Nitrate reductase</fullName>
    </recommendedName>
</protein>
<evidence type="ECO:0000313" key="2">
    <source>
        <dbReference type="Proteomes" id="UP000182661"/>
    </source>
</evidence>
<dbReference type="RefSeq" id="WP_071835719.1">
    <property type="nucleotide sequence ID" value="NZ_LSRP01000146.1"/>
</dbReference>
<comment type="caution">
    <text evidence="1">The sequence shown here is derived from an EMBL/GenBank/DDBJ whole genome shotgun (WGS) entry which is preliminary data.</text>
</comment>
<dbReference type="EMBL" id="LSRP01000146">
    <property type="protein sequence ID" value="OJF90201.1"/>
    <property type="molecule type" value="Genomic_DNA"/>
</dbReference>
<keyword evidence="2" id="KW-1185">Reference proteome</keyword>
<gene>
    <name evidence="1" type="ORF">AX760_24470</name>
</gene>
<reference evidence="1 2" key="1">
    <citation type="submission" date="2016-02" db="EMBL/GenBank/DDBJ databases">
        <title>Genome sequencing of a beta-galactosidase producing bacteria Rhizobium sp. 59.</title>
        <authorList>
            <person name="Wang D."/>
            <person name="Kot W."/>
            <person name="Qin Y."/>
            <person name="Hansen L."/>
            <person name="Naqvi K."/>
            <person name="Rensing C."/>
        </authorList>
    </citation>
    <scope>NUCLEOTIDE SEQUENCE [LARGE SCALE GENOMIC DNA]</scope>
    <source>
        <strain evidence="1 2">59</strain>
    </source>
</reference>